<accession>A0A7E4VHA6</accession>
<dbReference type="WBParaSite" id="Pan_g2084.t1">
    <property type="protein sequence ID" value="Pan_g2084.t1"/>
    <property type="gene ID" value="Pan_g2084"/>
</dbReference>
<proteinExistence type="predicted"/>
<reference evidence="1" key="1">
    <citation type="journal article" date="2013" name="Genetics">
        <title>The draft genome and transcriptome of Panagrellus redivivus are shaped by the harsh demands of a free-living lifestyle.</title>
        <authorList>
            <person name="Srinivasan J."/>
            <person name="Dillman A.R."/>
            <person name="Macchietto M.G."/>
            <person name="Heikkinen L."/>
            <person name="Lakso M."/>
            <person name="Fracchia K.M."/>
            <person name="Antoshechkin I."/>
            <person name="Mortazavi A."/>
            <person name="Wong G."/>
            <person name="Sternberg P.W."/>
        </authorList>
    </citation>
    <scope>NUCLEOTIDE SEQUENCE [LARGE SCALE GENOMIC DNA]</scope>
    <source>
        <strain evidence="1">MT8872</strain>
    </source>
</reference>
<reference evidence="2" key="2">
    <citation type="submission" date="2020-10" db="UniProtKB">
        <authorList>
            <consortium name="WormBaseParasite"/>
        </authorList>
    </citation>
    <scope>IDENTIFICATION</scope>
</reference>
<name>A0A7E4VHA6_PANRE</name>
<organism evidence="1 2">
    <name type="scientific">Panagrellus redivivus</name>
    <name type="common">Microworm</name>
    <dbReference type="NCBI Taxonomy" id="6233"/>
    <lineage>
        <taxon>Eukaryota</taxon>
        <taxon>Metazoa</taxon>
        <taxon>Ecdysozoa</taxon>
        <taxon>Nematoda</taxon>
        <taxon>Chromadorea</taxon>
        <taxon>Rhabditida</taxon>
        <taxon>Tylenchina</taxon>
        <taxon>Panagrolaimomorpha</taxon>
        <taxon>Panagrolaimoidea</taxon>
        <taxon>Panagrolaimidae</taxon>
        <taxon>Panagrellus</taxon>
    </lineage>
</organism>
<evidence type="ECO:0000313" key="2">
    <source>
        <dbReference type="WBParaSite" id="Pan_g2084.t1"/>
    </source>
</evidence>
<dbReference type="AlphaFoldDB" id="A0A7E4VHA6"/>
<keyword evidence="1" id="KW-1185">Reference proteome</keyword>
<sequence>MACDKVLHIRAGHCCHHRGFSGTDKIEGFAVHAFKDDSIRGIHLYGNDFFGVALNKTVYVGQFKNDNLTEIGRIPLNEKVYADAHGDSSLLEFKLIDASSALICVPRACSMCSMRIDLTPDCYDIHLKFEKLSSVSATVVKNNVIIRTVYNKDDASIHYLFPTHQFKEYVFGKWSIDPFNRNEIETVAAFSTAIHSYFVGSAKQPNTSLFPFNHKNYDNVNWNLQQ</sequence>
<dbReference type="Proteomes" id="UP000492821">
    <property type="component" value="Unassembled WGS sequence"/>
</dbReference>
<evidence type="ECO:0000313" key="1">
    <source>
        <dbReference type="Proteomes" id="UP000492821"/>
    </source>
</evidence>
<protein>
    <submittedName>
        <fullName evidence="2">GDE_N domain-containing protein</fullName>
    </submittedName>
</protein>